<feature type="domain" description="RecA family profile 1" evidence="1">
    <location>
        <begin position="11"/>
        <end position="70"/>
    </location>
</feature>
<dbReference type="GO" id="GO:0006281">
    <property type="term" value="P:DNA repair"/>
    <property type="evidence" value="ECO:0007669"/>
    <property type="project" value="InterPro"/>
</dbReference>
<dbReference type="InterPro" id="IPR020588">
    <property type="entry name" value="RecA_ATP-bd"/>
</dbReference>
<reference evidence="2 3" key="1">
    <citation type="journal article" date="2012" name="J. Bacteriol.">
        <title>Genome sequence of the model hyperthermophilic archaeon Thermococcus litoralis NS-C.</title>
        <authorList>
            <person name="Gardner A.F."/>
            <person name="Kumar S."/>
            <person name="Perler F.B."/>
        </authorList>
    </citation>
    <scope>NUCLEOTIDE SEQUENCE [LARGE SCALE GENOMIC DNA]</scope>
    <source>
        <strain evidence="3">ATCC 51850 / DSM 5473 / JCM 8560 / NS-C</strain>
    </source>
</reference>
<gene>
    <name evidence="2" type="ORF">OCC_14000</name>
</gene>
<dbReference type="InterPro" id="IPR027417">
    <property type="entry name" value="P-loop_NTPase"/>
</dbReference>
<dbReference type="EMBL" id="CP006670">
    <property type="protein sequence ID" value="AGT34282.1"/>
    <property type="molecule type" value="Genomic_DNA"/>
</dbReference>
<dbReference type="AlphaFoldDB" id="S6A4K1"/>
<proteinExistence type="predicted"/>
<dbReference type="Gene3D" id="3.40.50.300">
    <property type="entry name" value="P-loop containing nucleotide triphosphate hydrolases"/>
    <property type="match status" value="1"/>
</dbReference>
<name>S6A4K1_THELN</name>
<dbReference type="PROSITE" id="PS50162">
    <property type="entry name" value="RECA_2"/>
    <property type="match status" value="1"/>
</dbReference>
<dbReference type="InterPro" id="IPR014774">
    <property type="entry name" value="KaiC-like_dom"/>
</dbReference>
<dbReference type="Proteomes" id="UP000015502">
    <property type="component" value="Chromosome"/>
</dbReference>
<dbReference type="STRING" id="523849.OCC_14000"/>
<dbReference type="GO" id="GO:0003677">
    <property type="term" value="F:DNA binding"/>
    <property type="evidence" value="ECO:0007669"/>
    <property type="project" value="InterPro"/>
</dbReference>
<evidence type="ECO:0000313" key="3">
    <source>
        <dbReference type="Proteomes" id="UP000015502"/>
    </source>
</evidence>
<sequence>MVKMEKELDLAYKRIPTGIKGLDELLGGGLLPGRVYVVTGPPGSGKTTLGIQFLIEGAKNNEKGGVHIYC</sequence>
<organism evidence="2 3">
    <name type="scientific">Thermococcus litoralis (strain ATCC 51850 / DSM 5473 / JCM 8560 / NS-C)</name>
    <dbReference type="NCBI Taxonomy" id="523849"/>
    <lineage>
        <taxon>Archaea</taxon>
        <taxon>Methanobacteriati</taxon>
        <taxon>Methanobacteriota</taxon>
        <taxon>Thermococci</taxon>
        <taxon>Thermococcales</taxon>
        <taxon>Thermococcaceae</taxon>
        <taxon>Thermococcus</taxon>
    </lineage>
</organism>
<dbReference type="Pfam" id="PF06745">
    <property type="entry name" value="ATPase"/>
    <property type="match status" value="1"/>
</dbReference>
<evidence type="ECO:0000313" key="2">
    <source>
        <dbReference type="EMBL" id="AGT34282.1"/>
    </source>
</evidence>
<protein>
    <recommendedName>
        <fullName evidence="1">RecA family profile 1 domain-containing protein</fullName>
    </recommendedName>
</protein>
<accession>S6A4K1</accession>
<dbReference type="InterPro" id="IPR051347">
    <property type="entry name" value="Circadian_clock_KaiC-rel"/>
</dbReference>
<dbReference type="PANTHER" id="PTHR42926:SF1">
    <property type="entry name" value="CIRCADIAN CLOCK OSCILLATOR PROTEIN KAIC 1"/>
    <property type="match status" value="1"/>
</dbReference>
<evidence type="ECO:0000259" key="1">
    <source>
        <dbReference type="PROSITE" id="PS50162"/>
    </source>
</evidence>
<dbReference type="GO" id="GO:0140664">
    <property type="term" value="F:ATP-dependent DNA damage sensor activity"/>
    <property type="evidence" value="ECO:0007669"/>
    <property type="project" value="InterPro"/>
</dbReference>
<dbReference type="GO" id="GO:0005524">
    <property type="term" value="F:ATP binding"/>
    <property type="evidence" value="ECO:0007669"/>
    <property type="project" value="InterPro"/>
</dbReference>
<dbReference type="SUPFAM" id="SSF52540">
    <property type="entry name" value="P-loop containing nucleoside triphosphate hydrolases"/>
    <property type="match status" value="1"/>
</dbReference>
<dbReference type="PANTHER" id="PTHR42926">
    <property type="match status" value="1"/>
</dbReference>
<dbReference type="KEGG" id="tlt:OCC_14000"/>
<dbReference type="HOGENOM" id="CLU_2748400_0_0_2"/>
<dbReference type="PaxDb" id="523849-OCC_14000"/>
<keyword evidence="3" id="KW-1185">Reference proteome</keyword>